<dbReference type="InterPro" id="IPR023296">
    <property type="entry name" value="Glyco_hydro_beta-prop_sf"/>
</dbReference>
<dbReference type="Gene3D" id="2.115.10.20">
    <property type="entry name" value="Glycosyl hydrolase domain, family 43"/>
    <property type="match status" value="1"/>
</dbReference>
<dbReference type="GO" id="GO:0016787">
    <property type="term" value="F:hydrolase activity"/>
    <property type="evidence" value="ECO:0007669"/>
    <property type="project" value="UniProtKB-KW"/>
</dbReference>
<keyword evidence="1" id="KW-0378">Hydrolase</keyword>
<proteinExistence type="predicted"/>
<name>I6XP41_9BACT</name>
<protein>
    <submittedName>
        <fullName evidence="1">Putative glycosyl hydrolase GHF43</fullName>
    </submittedName>
</protein>
<accession>I6XP41</accession>
<reference evidence="1" key="1">
    <citation type="journal article" date="2012" name="PLoS ONE">
        <title>Functional metagenomics unveils a multifunctional glycosyl hydrolase from the family 43 catalysing the breakdown of plant polymers in the calf rumen.</title>
        <authorList>
            <person name="Ferrer M."/>
            <person name="Ghazi A."/>
            <person name="Beloqui A."/>
            <person name="Vieites J.M."/>
            <person name="Lopez-Cortes N."/>
            <person name="Marin-Navarro J."/>
            <person name="Nechitaylo T.Y."/>
            <person name="Guazzaroni M.E."/>
            <person name="Polaina J."/>
            <person name="Waliczek A."/>
            <person name="Chernikova T.N."/>
            <person name="Reva O.N."/>
            <person name="Golyshina O.V."/>
            <person name="Golyshin P.N."/>
        </authorList>
    </citation>
    <scope>NUCLEOTIDE SEQUENCE</scope>
</reference>
<dbReference type="EMBL" id="JQ303342">
    <property type="protein sequence ID" value="AFN57703.1"/>
    <property type="molecule type" value="Genomic_DNA"/>
</dbReference>
<dbReference type="SUPFAM" id="SSF75005">
    <property type="entry name" value="Arabinanase/levansucrase/invertase"/>
    <property type="match status" value="1"/>
</dbReference>
<dbReference type="AlphaFoldDB" id="I6XP41"/>
<sequence>EQAYAVGVAMSENGRVRGPWRQLETPLYPANGGHGMLFEEKDGSLWFTLHTPNDKYREHLAFYKVEGDGAMHLKLRRDE</sequence>
<evidence type="ECO:0000313" key="1">
    <source>
        <dbReference type="EMBL" id="AFN57703.1"/>
    </source>
</evidence>
<feature type="non-terminal residue" evidence="1">
    <location>
        <position position="1"/>
    </location>
</feature>
<organism evidence="1">
    <name type="scientific">uncultured bacterium r_07</name>
    <dbReference type="NCBI Taxonomy" id="1132281"/>
    <lineage>
        <taxon>Bacteria</taxon>
        <taxon>environmental samples</taxon>
    </lineage>
</organism>